<feature type="coiled-coil region" evidence="1">
    <location>
        <begin position="307"/>
        <end position="370"/>
    </location>
</feature>
<evidence type="ECO:0000313" key="3">
    <source>
        <dbReference type="EMBL" id="CAL6038640.1"/>
    </source>
</evidence>
<dbReference type="Proteomes" id="UP001642409">
    <property type="component" value="Unassembled WGS sequence"/>
</dbReference>
<comment type="caution">
    <text evidence="2">The sequence shown here is derived from an EMBL/GenBank/DDBJ whole genome shotgun (WGS) entry which is preliminary data.</text>
</comment>
<dbReference type="AlphaFoldDB" id="A0AA86QL65"/>
<organism evidence="2">
    <name type="scientific">Hexamita inflata</name>
    <dbReference type="NCBI Taxonomy" id="28002"/>
    <lineage>
        <taxon>Eukaryota</taxon>
        <taxon>Metamonada</taxon>
        <taxon>Diplomonadida</taxon>
        <taxon>Hexamitidae</taxon>
        <taxon>Hexamitinae</taxon>
        <taxon>Hexamita</taxon>
    </lineage>
</organism>
<dbReference type="EMBL" id="CATOUU010000934">
    <property type="protein sequence ID" value="CAI9960675.1"/>
    <property type="molecule type" value="Genomic_DNA"/>
</dbReference>
<gene>
    <name evidence="3" type="ORF">HINF_LOCUS37465</name>
    <name evidence="2" type="ORF">HINF_LOCUS48320</name>
</gene>
<keyword evidence="4" id="KW-1185">Reference proteome</keyword>
<evidence type="ECO:0000313" key="4">
    <source>
        <dbReference type="Proteomes" id="UP001642409"/>
    </source>
</evidence>
<proteinExistence type="predicted"/>
<evidence type="ECO:0000313" key="2">
    <source>
        <dbReference type="EMBL" id="CAI9960675.1"/>
    </source>
</evidence>
<reference evidence="2" key="1">
    <citation type="submission" date="2023-06" db="EMBL/GenBank/DDBJ databases">
        <authorList>
            <person name="Kurt Z."/>
        </authorList>
    </citation>
    <scope>NUCLEOTIDE SEQUENCE</scope>
</reference>
<keyword evidence="1" id="KW-0175">Coiled coil</keyword>
<protein>
    <submittedName>
        <fullName evidence="2">Uncharacterized protein</fullName>
    </submittedName>
</protein>
<dbReference type="EMBL" id="CAXDID020000140">
    <property type="protein sequence ID" value="CAL6038640.1"/>
    <property type="molecule type" value="Genomic_DNA"/>
</dbReference>
<reference evidence="3 4" key="2">
    <citation type="submission" date="2024-07" db="EMBL/GenBank/DDBJ databases">
        <authorList>
            <person name="Akdeniz Z."/>
        </authorList>
    </citation>
    <scope>NUCLEOTIDE SEQUENCE [LARGE SCALE GENOMIC DNA]</scope>
</reference>
<accession>A0AA86QL65</accession>
<evidence type="ECO:0000256" key="1">
    <source>
        <dbReference type="SAM" id="Coils"/>
    </source>
</evidence>
<sequence>MDQKNYFMFQIAQQILPKDTNLSVKHVEHLKLCLQFLQLTINKDIIVLKQTTKIAPLSTARCDLHMISDDEKAVLIQLCQIVIGQFDLEWTLTCLGALYEQLKLFRQKYSYPTVSNYFEWQNLLSLLQFDYFKKMCESVLQIDSPKIMPENANYFEDMFIQGLTGHFNNVNATKIGRDLKMEEFFQFQFHNNFQVEFSIQLDQFFERTFRKYYFKPSIMFLHKLIGRAQEHQMGLINFISQRQYFFNEDCEIYFPIDVLMPKQFKEVANAIIAATPYDITVLKYLEHFKRVDQKSTFGNFQSLIKQLEMKQSSIKTINDQLENIQDLLVLMKAADAHSYIHLIENLHKLLEKLELRIQRFIKEAEDVIQQQQVQQRIEYPQYQIINGNELRK</sequence>
<name>A0AA86QL65_9EUKA</name>